<keyword evidence="9" id="KW-0430">Lectin</keyword>
<sequence>MSFIHSANTLSFDLHSFNNRDLLFQGDALLTDQVIHLSGQALYRKQMHLWDKATGKLTDFETLFTFSINSDNGHLQRDGLSFFLVPNDSSIPSNSNGGAPIEKTGTQFVAVEFDPRTEHVGIYINSFQPVKGVEWHSTEKENFSAVVNYCAAKKLLCVLLIDHVDNSTLTGNSTLCKVVDLREYLPEWVSVGFSASSRELSQTYTIFSWKFYSSSIEDTLDKKKMKTKWVLGSAIGACAVCAACVSTIGFILLRLKPQRTTDSRESQSQSQNDDAIVDFSIETELERGSGPKRFNYSELEQATNRFDEHGKLGQGGFGSVYSGFLTDFNQIVAVKRFSKGSKQGRKEYKSEVKIISSLRHKNLVQLIGWCHERGELLLAYEFMPNGSLDSHLFRGKSVLLWGVRYKIALGLASALLYLHEEWEQCVVHRDIKSSNVMLDTNFKAKLGDFGLARLIDHELGPKTTGPAGTMGYIAPEYISTGKASKESDMYSFGIVALEIACGRRAIEPDIDESQVRLVAWVWELYGNGNLLDAVDQKLCGAIDVKQMERLLIVGLWCAHPDHNLRPSIRQAAQVLNFEAGVPNFQ</sequence>
<keyword evidence="8" id="KW-0732">Signal</keyword>
<dbReference type="SUPFAM" id="SSF49899">
    <property type="entry name" value="Concanavalin A-like lectins/glucanases"/>
    <property type="match status" value="1"/>
</dbReference>
<evidence type="ECO:0000313" key="20">
    <source>
        <dbReference type="EMBL" id="KAF2295772.1"/>
    </source>
</evidence>
<dbReference type="PROSITE" id="PS00308">
    <property type="entry name" value="LECTIN_LEGUME_ALPHA"/>
    <property type="match status" value="1"/>
</dbReference>
<accession>A0A6A6L2Y8</accession>
<keyword evidence="13 18" id="KW-1133">Transmembrane helix</keyword>
<protein>
    <recommendedName>
        <fullName evidence="19">Protein kinase domain-containing protein</fullName>
    </recommendedName>
</protein>
<feature type="transmembrane region" description="Helical" evidence="18">
    <location>
        <begin position="229"/>
        <end position="253"/>
    </location>
</feature>
<dbReference type="InterPro" id="IPR050528">
    <property type="entry name" value="L-type_Lectin-RKs"/>
</dbReference>
<keyword evidence="7 18" id="KW-0812">Transmembrane</keyword>
<keyword evidence="14 18" id="KW-0472">Membrane</keyword>
<dbReference type="FunFam" id="3.30.200.20:FF:000168">
    <property type="entry name" value="L-type lectin-domain containing receptor kinase IX.1"/>
    <property type="match status" value="1"/>
</dbReference>
<evidence type="ECO:0000256" key="7">
    <source>
        <dbReference type="ARBA" id="ARBA00022692"/>
    </source>
</evidence>
<comment type="similarity">
    <text evidence="3">In the N-terminal section; belongs to the leguminous lectin family.</text>
</comment>
<dbReference type="InterPro" id="IPR000985">
    <property type="entry name" value="Lectin_LegA_CS"/>
</dbReference>
<dbReference type="PROSITE" id="PS50011">
    <property type="entry name" value="PROTEIN_KINASE_DOM"/>
    <property type="match status" value="1"/>
</dbReference>
<evidence type="ECO:0000256" key="1">
    <source>
        <dbReference type="ARBA" id="ARBA00004251"/>
    </source>
</evidence>
<dbReference type="GO" id="GO:0005886">
    <property type="term" value="C:plasma membrane"/>
    <property type="evidence" value="ECO:0007669"/>
    <property type="project" value="UniProtKB-SubCell"/>
</dbReference>
<keyword evidence="15" id="KW-0675">Receptor</keyword>
<dbReference type="InterPro" id="IPR000719">
    <property type="entry name" value="Prot_kinase_dom"/>
</dbReference>
<dbReference type="InterPro" id="IPR017441">
    <property type="entry name" value="Protein_kinase_ATP_BS"/>
</dbReference>
<evidence type="ECO:0000256" key="8">
    <source>
        <dbReference type="ARBA" id="ARBA00022729"/>
    </source>
</evidence>
<dbReference type="Proteomes" id="UP000467840">
    <property type="component" value="Chromosome 7"/>
</dbReference>
<evidence type="ECO:0000256" key="17">
    <source>
        <dbReference type="PROSITE-ProRule" id="PRU10141"/>
    </source>
</evidence>
<evidence type="ECO:0000256" key="11">
    <source>
        <dbReference type="ARBA" id="ARBA00022777"/>
    </source>
</evidence>
<comment type="subcellular location">
    <subcellularLocation>
        <location evidence="1">Cell membrane</location>
        <topology evidence="1">Single-pass type I membrane protein</topology>
    </subcellularLocation>
</comment>
<comment type="similarity">
    <text evidence="4">In the C-terminal section; belongs to the protein kinase superfamily. Ser/Thr protein kinase family.</text>
</comment>
<feature type="domain" description="Protein kinase" evidence="19">
    <location>
        <begin position="306"/>
        <end position="584"/>
    </location>
</feature>
<dbReference type="AlphaFoldDB" id="A0A6A6L2Y8"/>
<evidence type="ECO:0000256" key="10">
    <source>
        <dbReference type="ARBA" id="ARBA00022741"/>
    </source>
</evidence>
<dbReference type="SMART" id="SM00220">
    <property type="entry name" value="S_TKc"/>
    <property type="match status" value="1"/>
</dbReference>
<dbReference type="PROSITE" id="PS00108">
    <property type="entry name" value="PROTEIN_KINASE_ST"/>
    <property type="match status" value="1"/>
</dbReference>
<dbReference type="InterPro" id="IPR008271">
    <property type="entry name" value="Ser/Thr_kinase_AS"/>
</dbReference>
<dbReference type="FunFam" id="1.10.510.10:FF:000240">
    <property type="entry name" value="Lectin-domain containing receptor kinase A4.3"/>
    <property type="match status" value="1"/>
</dbReference>
<evidence type="ECO:0000256" key="18">
    <source>
        <dbReference type="SAM" id="Phobius"/>
    </source>
</evidence>
<comment type="caution">
    <text evidence="20">The sequence shown here is derived from an EMBL/GenBank/DDBJ whole genome shotgun (WGS) entry which is preliminary data.</text>
</comment>
<evidence type="ECO:0000256" key="9">
    <source>
        <dbReference type="ARBA" id="ARBA00022734"/>
    </source>
</evidence>
<keyword evidence="5" id="KW-1003">Cell membrane</keyword>
<keyword evidence="21" id="KW-1185">Reference proteome</keyword>
<dbReference type="Pfam" id="PF00069">
    <property type="entry name" value="Pkinase"/>
    <property type="match status" value="1"/>
</dbReference>
<keyword evidence="16" id="KW-0325">Glycoprotein</keyword>
<dbReference type="GO" id="GO:0002229">
    <property type="term" value="P:defense response to oomycetes"/>
    <property type="evidence" value="ECO:0007669"/>
    <property type="project" value="UniProtKB-ARBA"/>
</dbReference>
<evidence type="ECO:0000256" key="3">
    <source>
        <dbReference type="ARBA" id="ARBA00008536"/>
    </source>
</evidence>
<dbReference type="EMBL" id="JAAGAX010000013">
    <property type="protein sequence ID" value="KAF2295772.1"/>
    <property type="molecule type" value="Genomic_DNA"/>
</dbReference>
<keyword evidence="12 17" id="KW-0067">ATP-binding</keyword>
<dbReference type="GO" id="GO:0030246">
    <property type="term" value="F:carbohydrate binding"/>
    <property type="evidence" value="ECO:0007669"/>
    <property type="project" value="UniProtKB-KW"/>
</dbReference>
<organism evidence="20 21">
    <name type="scientific">Hevea brasiliensis</name>
    <name type="common">Para rubber tree</name>
    <name type="synonym">Siphonia brasiliensis</name>
    <dbReference type="NCBI Taxonomy" id="3981"/>
    <lineage>
        <taxon>Eukaryota</taxon>
        <taxon>Viridiplantae</taxon>
        <taxon>Streptophyta</taxon>
        <taxon>Embryophyta</taxon>
        <taxon>Tracheophyta</taxon>
        <taxon>Spermatophyta</taxon>
        <taxon>Magnoliopsida</taxon>
        <taxon>eudicotyledons</taxon>
        <taxon>Gunneridae</taxon>
        <taxon>Pentapetalae</taxon>
        <taxon>rosids</taxon>
        <taxon>fabids</taxon>
        <taxon>Malpighiales</taxon>
        <taxon>Euphorbiaceae</taxon>
        <taxon>Crotonoideae</taxon>
        <taxon>Micrandreae</taxon>
        <taxon>Hevea</taxon>
    </lineage>
</organism>
<evidence type="ECO:0000256" key="4">
    <source>
        <dbReference type="ARBA" id="ARBA00010217"/>
    </source>
</evidence>
<dbReference type="Pfam" id="PF00139">
    <property type="entry name" value="Lectin_legB"/>
    <property type="match status" value="1"/>
</dbReference>
<name>A0A6A6L2Y8_HEVBR</name>
<dbReference type="GO" id="GO:0005524">
    <property type="term" value="F:ATP binding"/>
    <property type="evidence" value="ECO:0007669"/>
    <property type="project" value="UniProtKB-UniRule"/>
</dbReference>
<evidence type="ECO:0000256" key="6">
    <source>
        <dbReference type="ARBA" id="ARBA00022679"/>
    </source>
</evidence>
<dbReference type="InterPro" id="IPR011009">
    <property type="entry name" value="Kinase-like_dom_sf"/>
</dbReference>
<dbReference type="Gene3D" id="3.30.200.20">
    <property type="entry name" value="Phosphorylase Kinase, domain 1"/>
    <property type="match status" value="1"/>
</dbReference>
<evidence type="ECO:0000313" key="21">
    <source>
        <dbReference type="Proteomes" id="UP000467840"/>
    </source>
</evidence>
<reference evidence="20 21" key="1">
    <citation type="journal article" date="2020" name="Mol. Plant">
        <title>The Chromosome-Based Rubber Tree Genome Provides New Insights into Spurge Genome Evolution and Rubber Biosynthesis.</title>
        <authorList>
            <person name="Liu J."/>
            <person name="Shi C."/>
            <person name="Shi C.C."/>
            <person name="Li W."/>
            <person name="Zhang Q.J."/>
            <person name="Zhang Y."/>
            <person name="Li K."/>
            <person name="Lu H.F."/>
            <person name="Shi C."/>
            <person name="Zhu S.T."/>
            <person name="Xiao Z.Y."/>
            <person name="Nan H."/>
            <person name="Yue Y."/>
            <person name="Zhu X.G."/>
            <person name="Wu Y."/>
            <person name="Hong X.N."/>
            <person name="Fan G.Y."/>
            <person name="Tong Y."/>
            <person name="Zhang D."/>
            <person name="Mao C.L."/>
            <person name="Liu Y.L."/>
            <person name="Hao S.J."/>
            <person name="Liu W.Q."/>
            <person name="Lv M.Q."/>
            <person name="Zhang H.B."/>
            <person name="Liu Y."/>
            <person name="Hu-Tang G.R."/>
            <person name="Wang J.P."/>
            <person name="Wang J.H."/>
            <person name="Sun Y.H."/>
            <person name="Ni S.B."/>
            <person name="Chen W.B."/>
            <person name="Zhang X.C."/>
            <person name="Jiao Y.N."/>
            <person name="Eichler E.E."/>
            <person name="Li G.H."/>
            <person name="Liu X."/>
            <person name="Gao L.Z."/>
        </authorList>
    </citation>
    <scope>NUCLEOTIDE SEQUENCE [LARGE SCALE GENOMIC DNA]</scope>
    <source>
        <strain evidence="21">cv. GT1</strain>
        <tissue evidence="20">Leaf</tissue>
    </source>
</reference>
<evidence type="ECO:0000256" key="13">
    <source>
        <dbReference type="ARBA" id="ARBA00022989"/>
    </source>
</evidence>
<dbReference type="PANTHER" id="PTHR27007">
    <property type="match status" value="1"/>
</dbReference>
<dbReference type="CDD" id="cd14066">
    <property type="entry name" value="STKc_IRAK"/>
    <property type="match status" value="1"/>
</dbReference>
<keyword evidence="10 17" id="KW-0547">Nucleotide-binding</keyword>
<dbReference type="Gene3D" id="1.10.510.10">
    <property type="entry name" value="Transferase(Phosphotransferase) domain 1"/>
    <property type="match status" value="1"/>
</dbReference>
<evidence type="ECO:0000256" key="5">
    <source>
        <dbReference type="ARBA" id="ARBA00022475"/>
    </source>
</evidence>
<evidence type="ECO:0000256" key="16">
    <source>
        <dbReference type="ARBA" id="ARBA00023180"/>
    </source>
</evidence>
<dbReference type="InterPro" id="IPR013320">
    <property type="entry name" value="ConA-like_dom_sf"/>
</dbReference>
<dbReference type="SUPFAM" id="SSF56112">
    <property type="entry name" value="Protein kinase-like (PK-like)"/>
    <property type="match status" value="1"/>
</dbReference>
<keyword evidence="6" id="KW-0808">Transferase</keyword>
<dbReference type="Gene3D" id="2.60.120.200">
    <property type="match status" value="1"/>
</dbReference>
<gene>
    <name evidence="20" type="ORF">GH714_033918</name>
</gene>
<dbReference type="InterPro" id="IPR001220">
    <property type="entry name" value="Legume_lectin_dom"/>
</dbReference>
<feature type="binding site" evidence="17">
    <location>
        <position position="335"/>
    </location>
    <ligand>
        <name>ATP</name>
        <dbReference type="ChEBI" id="CHEBI:30616"/>
    </ligand>
</feature>
<dbReference type="CDD" id="cd06899">
    <property type="entry name" value="lectin_legume_LecRK_Arcelin_ConA"/>
    <property type="match status" value="1"/>
</dbReference>
<proteinExistence type="inferred from homology"/>
<dbReference type="PROSITE" id="PS00107">
    <property type="entry name" value="PROTEIN_KINASE_ATP"/>
    <property type="match status" value="1"/>
</dbReference>
<evidence type="ECO:0000256" key="2">
    <source>
        <dbReference type="ARBA" id="ARBA00007606"/>
    </source>
</evidence>
<keyword evidence="11" id="KW-0418">Kinase</keyword>
<comment type="similarity">
    <text evidence="2">Belongs to the leguminous lectin family.</text>
</comment>
<dbReference type="GO" id="GO:0004672">
    <property type="term" value="F:protein kinase activity"/>
    <property type="evidence" value="ECO:0007669"/>
    <property type="project" value="InterPro"/>
</dbReference>
<evidence type="ECO:0000256" key="12">
    <source>
        <dbReference type="ARBA" id="ARBA00022840"/>
    </source>
</evidence>
<evidence type="ECO:0000256" key="15">
    <source>
        <dbReference type="ARBA" id="ARBA00023170"/>
    </source>
</evidence>
<evidence type="ECO:0000256" key="14">
    <source>
        <dbReference type="ARBA" id="ARBA00023136"/>
    </source>
</evidence>
<evidence type="ECO:0000259" key="19">
    <source>
        <dbReference type="PROSITE" id="PS50011"/>
    </source>
</evidence>